<dbReference type="Pfam" id="PF09335">
    <property type="entry name" value="VTT_dom"/>
    <property type="match status" value="1"/>
</dbReference>
<comment type="subcellular location">
    <subcellularLocation>
        <location evidence="1 6">Cell membrane</location>
        <topology evidence="1 6">Multi-pass membrane protein</topology>
    </subcellularLocation>
</comment>
<reference evidence="8 9" key="2">
    <citation type="journal article" date="2013" name="Plant Physiol.">
        <title>A Nostoc punctiforme Sugar Transporter Necessary to Establish a Cyanobacterium-Plant Symbiosis.</title>
        <authorList>
            <person name="Ekman M."/>
            <person name="Picossi S."/>
            <person name="Campbell E.L."/>
            <person name="Meeks J.C."/>
            <person name="Flores E."/>
        </authorList>
    </citation>
    <scope>NUCLEOTIDE SEQUENCE [LARGE SCALE GENOMIC DNA]</scope>
    <source>
        <strain evidence="9">ATCC 29133 / PCC 73102</strain>
    </source>
</reference>
<organism evidence="8 9">
    <name type="scientific">Nostoc punctiforme (strain ATCC 29133 / PCC 73102)</name>
    <dbReference type="NCBI Taxonomy" id="63737"/>
    <lineage>
        <taxon>Bacteria</taxon>
        <taxon>Bacillati</taxon>
        <taxon>Cyanobacteriota</taxon>
        <taxon>Cyanophyceae</taxon>
        <taxon>Nostocales</taxon>
        <taxon>Nostocaceae</taxon>
        <taxon>Nostoc</taxon>
    </lineage>
</organism>
<accession>B2J129</accession>
<evidence type="ECO:0000313" key="9">
    <source>
        <dbReference type="Proteomes" id="UP000001191"/>
    </source>
</evidence>
<evidence type="ECO:0000256" key="3">
    <source>
        <dbReference type="ARBA" id="ARBA00022692"/>
    </source>
</evidence>
<dbReference type="AlphaFoldDB" id="B2J129"/>
<feature type="transmembrane region" description="Helical" evidence="6">
    <location>
        <begin position="216"/>
        <end position="236"/>
    </location>
</feature>
<dbReference type="InterPro" id="IPR032816">
    <property type="entry name" value="VTT_dom"/>
</dbReference>
<evidence type="ECO:0000256" key="6">
    <source>
        <dbReference type="RuleBase" id="RU366058"/>
    </source>
</evidence>
<dbReference type="eggNOG" id="COG0398">
    <property type="taxonomic scope" value="Bacteria"/>
</dbReference>
<dbReference type="EMBL" id="CP001037">
    <property type="protein sequence ID" value="ACC81880.1"/>
    <property type="molecule type" value="Genomic_DNA"/>
</dbReference>
<keyword evidence="2 6" id="KW-1003">Cell membrane</keyword>
<protein>
    <recommendedName>
        <fullName evidence="6">TVP38/TMEM64 family membrane protein</fullName>
    </recommendedName>
</protein>
<feature type="transmembrane region" description="Helical" evidence="6">
    <location>
        <begin position="146"/>
        <end position="165"/>
    </location>
</feature>
<dbReference type="STRING" id="63737.Npun_R3472"/>
<evidence type="ECO:0000259" key="7">
    <source>
        <dbReference type="Pfam" id="PF09335"/>
    </source>
</evidence>
<gene>
    <name evidence="8" type="ordered locus">Npun_R3472</name>
</gene>
<feature type="domain" description="VTT" evidence="7">
    <location>
        <begin position="77"/>
        <end position="194"/>
    </location>
</feature>
<evidence type="ECO:0000256" key="2">
    <source>
        <dbReference type="ARBA" id="ARBA00022475"/>
    </source>
</evidence>
<dbReference type="PANTHER" id="PTHR12677:SF59">
    <property type="entry name" value="GOLGI APPARATUS MEMBRANE PROTEIN TVP38-RELATED"/>
    <property type="match status" value="1"/>
</dbReference>
<name>B2J129_NOSP7</name>
<keyword evidence="9" id="KW-1185">Reference proteome</keyword>
<keyword evidence="4 6" id="KW-1133">Transmembrane helix</keyword>
<evidence type="ECO:0000313" key="8">
    <source>
        <dbReference type="EMBL" id="ACC81880.1"/>
    </source>
</evidence>
<dbReference type="GO" id="GO:0005886">
    <property type="term" value="C:plasma membrane"/>
    <property type="evidence" value="ECO:0007669"/>
    <property type="project" value="UniProtKB-SubCell"/>
</dbReference>
<evidence type="ECO:0000256" key="4">
    <source>
        <dbReference type="ARBA" id="ARBA00022989"/>
    </source>
</evidence>
<reference evidence="9" key="1">
    <citation type="submission" date="2008-04" db="EMBL/GenBank/DDBJ databases">
        <title>Complete sequence of chromosome of Nostoc punctiforme ATCC 29133.</title>
        <authorList>
            <consortium name="US DOE Joint Genome Institute"/>
            <person name="Copeland A."/>
            <person name="Lucas S."/>
            <person name="Lapidus A."/>
            <person name="Glavina del Rio T."/>
            <person name="Dalin E."/>
            <person name="Tice H."/>
            <person name="Pitluck S."/>
            <person name="Chain P."/>
            <person name="Malfatti S."/>
            <person name="Shin M."/>
            <person name="Vergez L."/>
            <person name="Schmutz J."/>
            <person name="Larimer F."/>
            <person name="Land M."/>
            <person name="Hauser L."/>
            <person name="Kyrpides N."/>
            <person name="Kim E."/>
            <person name="Meeks J.C."/>
            <person name="Elhai J."/>
            <person name="Campbell E.L."/>
            <person name="Thiel T."/>
            <person name="Longmire J."/>
            <person name="Potts M."/>
            <person name="Atlas R."/>
        </authorList>
    </citation>
    <scope>NUCLEOTIDE SEQUENCE [LARGE SCALE GENOMIC DNA]</scope>
    <source>
        <strain evidence="9">ATCC 29133 / PCC 73102</strain>
    </source>
</reference>
<dbReference type="KEGG" id="npu:Npun_R3472"/>
<keyword evidence="3 6" id="KW-0812">Transmembrane</keyword>
<dbReference type="PANTHER" id="PTHR12677">
    <property type="entry name" value="GOLGI APPARATUS MEMBRANE PROTEIN TVP38-RELATED"/>
    <property type="match status" value="1"/>
</dbReference>
<feature type="transmembrane region" description="Helical" evidence="6">
    <location>
        <begin position="177"/>
        <end position="196"/>
    </location>
</feature>
<keyword evidence="5 6" id="KW-0472">Membrane</keyword>
<comment type="similarity">
    <text evidence="6">Belongs to the TVP38/TMEM64 family.</text>
</comment>
<dbReference type="InterPro" id="IPR015414">
    <property type="entry name" value="TMEM64"/>
</dbReference>
<dbReference type="PhylomeDB" id="B2J129"/>
<dbReference type="HOGENOM" id="CLU_038944_3_2_3"/>
<evidence type="ECO:0000256" key="5">
    <source>
        <dbReference type="ARBA" id="ARBA00023136"/>
    </source>
</evidence>
<sequence length="264" mass="29169">MNFQILKIKLIKMRKSVLNSKLKLLLLSCLIATLIIAAKQLNFQGLLQASVIWVESLGVLGPIAYIVIYNLATLLFIPGSLLTLKGGCLFGVFWGSIYVLIAAMVGATLAFIIGRYLSRDWVSRQMEKHPKFKAIDLAVAKEGWKIVLLTRLCPIFPFNLLNYAFGVTQVSLKDYILGSFGIIPGTLMYVYIGSLAGNLAMINTSHQPITPETQAWQWIMRVVGLIATVAVTVYITKIAQKALAQSVAVEEITTHEKTNNHSDI</sequence>
<proteinExistence type="inferred from homology"/>
<evidence type="ECO:0000256" key="1">
    <source>
        <dbReference type="ARBA" id="ARBA00004651"/>
    </source>
</evidence>
<feature type="transmembrane region" description="Helical" evidence="6">
    <location>
        <begin position="59"/>
        <end position="77"/>
    </location>
</feature>
<feature type="transmembrane region" description="Helical" evidence="6">
    <location>
        <begin position="89"/>
        <end position="113"/>
    </location>
</feature>
<dbReference type="EnsemblBacteria" id="ACC81880">
    <property type="protein sequence ID" value="ACC81880"/>
    <property type="gene ID" value="Npun_R3472"/>
</dbReference>
<dbReference type="Proteomes" id="UP000001191">
    <property type="component" value="Chromosome"/>
</dbReference>